<dbReference type="InterPro" id="IPR021327">
    <property type="entry name" value="DUF2934"/>
</dbReference>
<dbReference type="EMBL" id="FCOF02000042">
    <property type="protein sequence ID" value="SAK86632.1"/>
    <property type="molecule type" value="Genomic_DNA"/>
</dbReference>
<comment type="caution">
    <text evidence="2">The sequence shown here is derived from an EMBL/GenBank/DDBJ whole genome shotgun (WGS) entry which is preliminary data.</text>
</comment>
<accession>A0A158CW71</accession>
<gene>
    <name evidence="2" type="ORF">AWB75_05865</name>
</gene>
<feature type="compositionally biased region" description="Basic and acidic residues" evidence="1">
    <location>
        <begin position="103"/>
        <end position="126"/>
    </location>
</feature>
<dbReference type="Proteomes" id="UP000054870">
    <property type="component" value="Unassembled WGS sequence"/>
</dbReference>
<keyword evidence="3" id="KW-1185">Reference proteome</keyword>
<evidence type="ECO:0000256" key="1">
    <source>
        <dbReference type="SAM" id="MobiDB-lite"/>
    </source>
</evidence>
<dbReference type="Pfam" id="PF11154">
    <property type="entry name" value="DUF2934"/>
    <property type="match status" value="1"/>
</dbReference>
<feature type="compositionally biased region" description="Low complexity" evidence="1">
    <location>
        <begin position="137"/>
        <end position="149"/>
    </location>
</feature>
<evidence type="ECO:0000313" key="3">
    <source>
        <dbReference type="Proteomes" id="UP000054870"/>
    </source>
</evidence>
<reference evidence="2" key="1">
    <citation type="submission" date="2016-01" db="EMBL/GenBank/DDBJ databases">
        <authorList>
            <person name="Peeters C."/>
        </authorList>
    </citation>
    <scope>NUCLEOTIDE SEQUENCE [LARGE SCALE GENOMIC DNA]</scope>
    <source>
        <strain evidence="2">LMG 29318</strain>
    </source>
</reference>
<organism evidence="2 3">
    <name type="scientific">Caballeronia catudaia</name>
    <dbReference type="NCBI Taxonomy" id="1777136"/>
    <lineage>
        <taxon>Bacteria</taxon>
        <taxon>Pseudomonadati</taxon>
        <taxon>Pseudomonadota</taxon>
        <taxon>Betaproteobacteria</taxon>
        <taxon>Burkholderiales</taxon>
        <taxon>Burkholderiaceae</taxon>
        <taxon>Caballeronia</taxon>
    </lineage>
</organism>
<dbReference type="OrthoDB" id="8909820at2"/>
<sequence>MDTTLSADEIRVRAYLLWEAEGCQDGRDEHYWHEAIAQLRRERAGAPGSTGIGPVATPDASQPKARKKVAAKKVGQEAPAMVGKKNGSATNGKQKTAKTPKVAAERQAKTDTKSEAKSDSKADAKVKAQAKAKAGAKSKTQGADATAAAPKPPKRSQRIKADAGQEQAS</sequence>
<dbReference type="RefSeq" id="WP_061127544.1">
    <property type="nucleotide sequence ID" value="NZ_FCOF02000042.1"/>
</dbReference>
<proteinExistence type="predicted"/>
<feature type="region of interest" description="Disordered" evidence="1">
    <location>
        <begin position="42"/>
        <end position="169"/>
    </location>
</feature>
<protein>
    <recommendedName>
        <fullName evidence="4">DUF2934 domain-containing protein</fullName>
    </recommendedName>
</protein>
<dbReference type="AlphaFoldDB" id="A0A158CW71"/>
<evidence type="ECO:0008006" key="4">
    <source>
        <dbReference type="Google" id="ProtNLM"/>
    </source>
</evidence>
<name>A0A158CW71_9BURK</name>
<evidence type="ECO:0000313" key="2">
    <source>
        <dbReference type="EMBL" id="SAK86632.1"/>
    </source>
</evidence>